<dbReference type="AlphaFoldDB" id="A0A1C6T0A8"/>
<reference evidence="2" key="1">
    <citation type="submission" date="2016-06" db="EMBL/GenBank/DDBJ databases">
        <authorList>
            <person name="Varghese N."/>
            <person name="Submissions Spin"/>
        </authorList>
    </citation>
    <scope>NUCLEOTIDE SEQUENCE [LARGE SCALE GENOMIC DNA]</scope>
    <source>
        <strain evidence="2">DSM 45431</strain>
    </source>
</reference>
<evidence type="ECO:0008006" key="3">
    <source>
        <dbReference type="Google" id="ProtNLM"/>
    </source>
</evidence>
<evidence type="ECO:0000313" key="1">
    <source>
        <dbReference type="EMBL" id="SCL35137.1"/>
    </source>
</evidence>
<organism evidence="1 2">
    <name type="scientific">Micromonospora rhizosphaerae</name>
    <dbReference type="NCBI Taxonomy" id="568872"/>
    <lineage>
        <taxon>Bacteria</taxon>
        <taxon>Bacillati</taxon>
        <taxon>Actinomycetota</taxon>
        <taxon>Actinomycetes</taxon>
        <taxon>Micromonosporales</taxon>
        <taxon>Micromonosporaceae</taxon>
        <taxon>Micromonospora</taxon>
    </lineage>
</organism>
<gene>
    <name evidence="1" type="ORF">GA0070624_5177</name>
</gene>
<dbReference type="InterPro" id="IPR036849">
    <property type="entry name" value="Enolase-like_C_sf"/>
</dbReference>
<dbReference type="Gene3D" id="3.20.20.120">
    <property type="entry name" value="Enolase-like C-terminal domain"/>
    <property type="match status" value="1"/>
</dbReference>
<name>A0A1C6T0A8_9ACTN</name>
<protein>
    <recommendedName>
        <fullName evidence="3">Enolase C-terminal domain-like</fullName>
    </recommendedName>
</protein>
<sequence length="88" mass="9372">MGVGRRSQGRIRLYDTEGGWLQFSTEELVAGAKASQAAGWPGVKLKVGKLRAVTRSEIAVADGHALAPTGPGLGIDWDRDAIEDRRVA</sequence>
<accession>A0A1C6T0A8</accession>
<dbReference type="Proteomes" id="UP000199413">
    <property type="component" value="Unassembled WGS sequence"/>
</dbReference>
<evidence type="ECO:0000313" key="2">
    <source>
        <dbReference type="Proteomes" id="UP000199413"/>
    </source>
</evidence>
<dbReference type="STRING" id="568872.GA0070624_5177"/>
<dbReference type="SUPFAM" id="SSF51604">
    <property type="entry name" value="Enolase C-terminal domain-like"/>
    <property type="match status" value="1"/>
</dbReference>
<keyword evidence="2" id="KW-1185">Reference proteome</keyword>
<proteinExistence type="predicted"/>
<dbReference type="EMBL" id="FMHV01000002">
    <property type="protein sequence ID" value="SCL35137.1"/>
    <property type="molecule type" value="Genomic_DNA"/>
</dbReference>